<comment type="caution">
    <text evidence="2">The sequence shown here is derived from an EMBL/GenBank/DDBJ whole genome shotgun (WGS) entry which is preliminary data.</text>
</comment>
<dbReference type="CDD" id="cd00303">
    <property type="entry name" value="retropepsin_like"/>
    <property type="match status" value="1"/>
</dbReference>
<dbReference type="SUPFAM" id="SSF56672">
    <property type="entry name" value="DNA/RNA polymerases"/>
    <property type="match status" value="1"/>
</dbReference>
<keyword evidence="3" id="KW-1185">Reference proteome</keyword>
<dbReference type="PANTHER" id="PTHR24559">
    <property type="entry name" value="TRANSPOSON TY3-I GAG-POL POLYPROTEIN"/>
    <property type="match status" value="1"/>
</dbReference>
<dbReference type="EMBL" id="JAIVGD010000019">
    <property type="protein sequence ID" value="KAH0751192.1"/>
    <property type="molecule type" value="Genomic_DNA"/>
</dbReference>
<dbReference type="InterPro" id="IPR043502">
    <property type="entry name" value="DNA/RNA_pol_sf"/>
</dbReference>
<dbReference type="PANTHER" id="PTHR24559:SF444">
    <property type="entry name" value="REVERSE TRANSCRIPTASE DOMAIN-CONTAINING PROTEIN"/>
    <property type="match status" value="1"/>
</dbReference>
<organism evidence="2 3">
    <name type="scientific">Solanum tuberosum</name>
    <name type="common">Potato</name>
    <dbReference type="NCBI Taxonomy" id="4113"/>
    <lineage>
        <taxon>Eukaryota</taxon>
        <taxon>Viridiplantae</taxon>
        <taxon>Streptophyta</taxon>
        <taxon>Embryophyta</taxon>
        <taxon>Tracheophyta</taxon>
        <taxon>Spermatophyta</taxon>
        <taxon>Magnoliopsida</taxon>
        <taxon>eudicotyledons</taxon>
        <taxon>Gunneridae</taxon>
        <taxon>Pentapetalae</taxon>
        <taxon>asterids</taxon>
        <taxon>lamiids</taxon>
        <taxon>Solanales</taxon>
        <taxon>Solanaceae</taxon>
        <taxon>Solanoideae</taxon>
        <taxon>Solaneae</taxon>
        <taxon>Solanum</taxon>
    </lineage>
</organism>
<dbReference type="Gene3D" id="3.30.70.270">
    <property type="match status" value="1"/>
</dbReference>
<dbReference type="Pfam" id="PF08284">
    <property type="entry name" value="RVP_2"/>
    <property type="match status" value="1"/>
</dbReference>
<evidence type="ECO:0000256" key="1">
    <source>
        <dbReference type="SAM" id="MobiDB-lite"/>
    </source>
</evidence>
<proteinExistence type="predicted"/>
<dbReference type="Proteomes" id="UP000826656">
    <property type="component" value="Unassembled WGS sequence"/>
</dbReference>
<feature type="compositionally biased region" description="Basic and acidic residues" evidence="1">
    <location>
        <begin position="10"/>
        <end position="20"/>
    </location>
</feature>
<feature type="region of interest" description="Disordered" evidence="1">
    <location>
        <begin position="1"/>
        <end position="62"/>
    </location>
</feature>
<accession>A0ABQ7UQG9</accession>
<dbReference type="InterPro" id="IPR053134">
    <property type="entry name" value="RNA-dir_DNA_polymerase"/>
</dbReference>
<dbReference type="CDD" id="cd01647">
    <property type="entry name" value="RT_LTR"/>
    <property type="match status" value="1"/>
</dbReference>
<gene>
    <name evidence="2" type="ORF">KY290_030424</name>
</gene>
<evidence type="ECO:0000313" key="2">
    <source>
        <dbReference type="EMBL" id="KAH0751192.1"/>
    </source>
</evidence>
<sequence>MIQLQQVEEDMLRDREEFRNKKAKTSGNESEQQGCGNRGNRDQSSSVAPPDRAAYRGATSGAGGGTERLYAITSRQEQQNSPDVVTGMIKVFTFDVYDLLDPGASLSFVTPYVVMNFNILPEQLLEPFSVSTPVGESILAERVYRDCTISVNQKNIMADLVELDMVDFDVILVPVVSEFPEVFPDDLPGVPPQLPSVEPIKNKYPLSRIDDLFDQLQGATCFSKPYLRSGYHHLRVRESDIPKTAFGTRYGHYEFLVMLFSFTNALAAFMDLMNRVFKPCLDMFVVIFIDGILIYSRNEEDHASHLRVVL</sequence>
<protein>
    <recommendedName>
        <fullName evidence="4">Gag-pol polyprotein</fullName>
    </recommendedName>
</protein>
<feature type="compositionally biased region" description="Polar residues" evidence="1">
    <location>
        <begin position="25"/>
        <end position="35"/>
    </location>
</feature>
<evidence type="ECO:0000313" key="3">
    <source>
        <dbReference type="Proteomes" id="UP000826656"/>
    </source>
</evidence>
<reference evidence="2 3" key="1">
    <citation type="journal article" date="2021" name="bioRxiv">
        <title>Chromosome-scale and haplotype-resolved genome assembly of a tetraploid potato cultivar.</title>
        <authorList>
            <person name="Sun H."/>
            <person name="Jiao W.-B."/>
            <person name="Krause K."/>
            <person name="Campoy J.A."/>
            <person name="Goel M."/>
            <person name="Folz-Donahue K."/>
            <person name="Kukat C."/>
            <person name="Huettel B."/>
            <person name="Schneeberger K."/>
        </authorList>
    </citation>
    <scope>NUCLEOTIDE SEQUENCE [LARGE SCALE GENOMIC DNA]</scope>
    <source>
        <strain evidence="2">SolTubOtavaFocal</strain>
        <tissue evidence="2">Leaves</tissue>
    </source>
</reference>
<dbReference type="Gene3D" id="3.10.10.10">
    <property type="entry name" value="HIV Type 1 Reverse Transcriptase, subunit A, domain 1"/>
    <property type="match status" value="1"/>
</dbReference>
<evidence type="ECO:0008006" key="4">
    <source>
        <dbReference type="Google" id="ProtNLM"/>
    </source>
</evidence>
<dbReference type="InterPro" id="IPR043128">
    <property type="entry name" value="Rev_trsase/Diguanyl_cyclase"/>
</dbReference>
<name>A0ABQ7UQG9_SOLTU</name>